<sequence length="170" mass="19090">MKKLDTLLAICPILLNGQILYAIWFDDDYSKFHLTSSGEILAFRSEVEAEKSAGKFRKGLPIGRKQLLDLDACKKWVSKPSADSVDCDAFLSAYDAAGDYRNAAARANLDIGDKKYLQITDKLFWGCNLPSVTPKGKSYIPIWTKEEVKELRTMLEESIAIFESKLSVQD</sequence>
<dbReference type="EMBL" id="JAFLCK010000046">
    <property type="protein sequence ID" value="MBN8662645.1"/>
    <property type="molecule type" value="Genomic_DNA"/>
</dbReference>
<comment type="caution">
    <text evidence="1">The sequence shown here is derived from an EMBL/GenBank/DDBJ whole genome shotgun (WGS) entry which is preliminary data.</text>
</comment>
<proteinExistence type="predicted"/>
<dbReference type="AlphaFoldDB" id="A0A8J7TPA6"/>
<organism evidence="1 2">
    <name type="scientific">Candidatus Obscuribacter phosphatis</name>
    <dbReference type="NCBI Taxonomy" id="1906157"/>
    <lineage>
        <taxon>Bacteria</taxon>
        <taxon>Bacillati</taxon>
        <taxon>Candidatus Melainabacteria</taxon>
        <taxon>Candidatus Obscuribacterales</taxon>
        <taxon>Candidatus Obscuribacteraceae</taxon>
        <taxon>Candidatus Obscuribacter</taxon>
    </lineage>
</organism>
<reference evidence="1" key="1">
    <citation type="submission" date="2021-02" db="EMBL/GenBank/DDBJ databases">
        <title>Genome-Resolved Metagenomics of a Microbial Community Performing Photosynthetic Biological Nutrient Removal.</title>
        <authorList>
            <person name="Mcdaniel E.A."/>
        </authorList>
    </citation>
    <scope>NUCLEOTIDE SEQUENCE</scope>
    <source>
        <strain evidence="1">UWPOB_OBS1</strain>
    </source>
</reference>
<protein>
    <submittedName>
        <fullName evidence="1">Uncharacterized protein</fullName>
    </submittedName>
</protein>
<evidence type="ECO:0000313" key="1">
    <source>
        <dbReference type="EMBL" id="MBN8662645.1"/>
    </source>
</evidence>
<accession>A0A8J7TPA6</accession>
<name>A0A8J7TPA6_9BACT</name>
<gene>
    <name evidence="1" type="ORF">J0M35_19915</name>
</gene>
<evidence type="ECO:0000313" key="2">
    <source>
        <dbReference type="Proteomes" id="UP000664277"/>
    </source>
</evidence>
<dbReference type="Proteomes" id="UP000664277">
    <property type="component" value="Unassembled WGS sequence"/>
</dbReference>